<name>A0A3B1CK27_9ZZZZ</name>
<evidence type="ECO:0000256" key="7">
    <source>
        <dbReference type="ARBA" id="ARBA00022723"/>
    </source>
</evidence>
<accession>A0A3B1CK27</accession>
<organism evidence="13">
    <name type="scientific">hydrothermal vent metagenome</name>
    <dbReference type="NCBI Taxonomy" id="652676"/>
    <lineage>
        <taxon>unclassified sequences</taxon>
        <taxon>metagenomes</taxon>
        <taxon>ecological metagenomes</taxon>
    </lineage>
</organism>
<gene>
    <name evidence="13" type="ORF">MNBD_NITROSPIRAE02-160</name>
</gene>
<evidence type="ECO:0000259" key="12">
    <source>
        <dbReference type="SMART" id="SM00861"/>
    </source>
</evidence>
<proteinExistence type="inferred from homology"/>
<keyword evidence="9" id="KW-0784">Thiamine biosynthesis</keyword>
<dbReference type="Pfam" id="PF02779">
    <property type="entry name" value="Transket_pyr"/>
    <property type="match status" value="1"/>
</dbReference>
<feature type="non-terminal residue" evidence="13">
    <location>
        <position position="1"/>
    </location>
</feature>
<evidence type="ECO:0000256" key="6">
    <source>
        <dbReference type="ARBA" id="ARBA00022679"/>
    </source>
</evidence>
<evidence type="ECO:0000313" key="13">
    <source>
        <dbReference type="EMBL" id="VAX26851.1"/>
    </source>
</evidence>
<dbReference type="GO" id="GO:0046872">
    <property type="term" value="F:metal ion binding"/>
    <property type="evidence" value="ECO:0007669"/>
    <property type="project" value="UniProtKB-KW"/>
</dbReference>
<dbReference type="Pfam" id="PF02780">
    <property type="entry name" value="Transketolase_C"/>
    <property type="match status" value="1"/>
</dbReference>
<dbReference type="InterPro" id="IPR005477">
    <property type="entry name" value="Dxylulose-5-P_synthase"/>
</dbReference>
<dbReference type="GO" id="GO:0016114">
    <property type="term" value="P:terpenoid biosynthetic process"/>
    <property type="evidence" value="ECO:0007669"/>
    <property type="project" value="InterPro"/>
</dbReference>
<dbReference type="GO" id="GO:0009228">
    <property type="term" value="P:thiamine biosynthetic process"/>
    <property type="evidence" value="ECO:0007669"/>
    <property type="project" value="UniProtKB-KW"/>
</dbReference>
<evidence type="ECO:0000256" key="4">
    <source>
        <dbReference type="ARBA" id="ARBA00011738"/>
    </source>
</evidence>
<evidence type="ECO:0000256" key="5">
    <source>
        <dbReference type="ARBA" id="ARBA00013150"/>
    </source>
</evidence>
<keyword evidence="11" id="KW-0414">Isoprene biosynthesis</keyword>
<dbReference type="CDD" id="cd07033">
    <property type="entry name" value="TPP_PYR_DXS_TK_like"/>
    <property type="match status" value="1"/>
</dbReference>
<evidence type="ECO:0000256" key="11">
    <source>
        <dbReference type="ARBA" id="ARBA00023229"/>
    </source>
</evidence>
<comment type="similarity">
    <text evidence="3">Belongs to the transketolase family. DXPS subfamily.</text>
</comment>
<dbReference type="InterPro" id="IPR009014">
    <property type="entry name" value="Transketo_C/PFOR_II"/>
</dbReference>
<dbReference type="PANTHER" id="PTHR43322:SF5">
    <property type="entry name" value="1-DEOXY-D-XYLULOSE-5-PHOSPHATE SYNTHASE, CHLOROPLASTIC"/>
    <property type="match status" value="1"/>
</dbReference>
<dbReference type="SUPFAM" id="SSF52518">
    <property type="entry name" value="Thiamin diphosphate-binding fold (THDP-binding)"/>
    <property type="match status" value="1"/>
</dbReference>
<dbReference type="Gene3D" id="3.40.50.970">
    <property type="match status" value="1"/>
</dbReference>
<dbReference type="EMBL" id="UOGH01000013">
    <property type="protein sequence ID" value="VAX26851.1"/>
    <property type="molecule type" value="Genomic_DNA"/>
</dbReference>
<evidence type="ECO:0000256" key="2">
    <source>
        <dbReference type="ARBA" id="ARBA00004980"/>
    </source>
</evidence>
<dbReference type="Gene3D" id="3.40.50.920">
    <property type="match status" value="1"/>
</dbReference>
<dbReference type="GO" id="GO:0005829">
    <property type="term" value="C:cytosol"/>
    <property type="evidence" value="ECO:0007669"/>
    <property type="project" value="TreeGrafter"/>
</dbReference>
<feature type="domain" description="Transketolase-like pyrimidine-binding" evidence="12">
    <location>
        <begin position="1"/>
        <end position="129"/>
    </location>
</feature>
<dbReference type="AlphaFoldDB" id="A0A3B1CK27"/>
<comment type="subunit">
    <text evidence="4">Homodimer.</text>
</comment>
<protein>
    <recommendedName>
        <fullName evidence="5">1-deoxy-D-xylulose-5-phosphate synthase</fullName>
        <ecNumber evidence="5">2.2.1.7</ecNumber>
    </recommendedName>
</protein>
<dbReference type="GO" id="GO:0019288">
    <property type="term" value="P:isopentenyl diphosphate biosynthetic process, methylerythritol 4-phosphate pathway"/>
    <property type="evidence" value="ECO:0007669"/>
    <property type="project" value="TreeGrafter"/>
</dbReference>
<evidence type="ECO:0000256" key="8">
    <source>
        <dbReference type="ARBA" id="ARBA00022842"/>
    </source>
</evidence>
<evidence type="ECO:0000256" key="1">
    <source>
        <dbReference type="ARBA" id="ARBA00001946"/>
    </source>
</evidence>
<dbReference type="InterPro" id="IPR029061">
    <property type="entry name" value="THDP-binding"/>
</dbReference>
<keyword evidence="7" id="KW-0479">Metal-binding</keyword>
<dbReference type="EC" id="2.2.1.7" evidence="5"/>
<evidence type="ECO:0000256" key="9">
    <source>
        <dbReference type="ARBA" id="ARBA00022977"/>
    </source>
</evidence>
<evidence type="ECO:0000256" key="10">
    <source>
        <dbReference type="ARBA" id="ARBA00023052"/>
    </source>
</evidence>
<keyword evidence="8" id="KW-0460">Magnesium</keyword>
<keyword evidence="10" id="KW-0786">Thiamine pyrophosphate</keyword>
<dbReference type="SUPFAM" id="SSF52922">
    <property type="entry name" value="TK C-terminal domain-like"/>
    <property type="match status" value="1"/>
</dbReference>
<reference evidence="13" key="1">
    <citation type="submission" date="2018-06" db="EMBL/GenBank/DDBJ databases">
        <authorList>
            <person name="Zhirakovskaya E."/>
        </authorList>
    </citation>
    <scope>NUCLEOTIDE SEQUENCE</scope>
</reference>
<dbReference type="InterPro" id="IPR005475">
    <property type="entry name" value="Transketolase-like_Pyr-bd"/>
</dbReference>
<sequence length="274" mass="30621">PECLGERFIDVGIAEQSMIGIAAGLALRGRIPVVHALSAFLTMRAFEFIRTDIGMAGLPVKLVGAFPGFLSEANGPTHQAIEDIALMRGIPSMNVFCPSDEEDMIIGLETILKSPWPSYIRFNDLVASVKHDKYFHTGRAEVISTGEDITILAYGTLFREAYRAMRLLEAEGKSVGLINLRMLKPIDEEMIINAAMQTSLIVTVEDHFLAGGLFSILGEMFLRHNLRCRVFPFGLDERWFRPAMLQDILEYEGLTGEKIADKIMEETEKICRVH</sequence>
<dbReference type="InterPro" id="IPR033248">
    <property type="entry name" value="Transketolase_C"/>
</dbReference>
<comment type="cofactor">
    <cofactor evidence="1">
        <name>Mg(2+)</name>
        <dbReference type="ChEBI" id="CHEBI:18420"/>
    </cofactor>
</comment>
<comment type="pathway">
    <text evidence="2">Metabolic intermediate biosynthesis; 1-deoxy-D-xylulose 5-phosphate biosynthesis; 1-deoxy-D-xylulose 5-phosphate from D-glyceraldehyde 3-phosphate and pyruvate: step 1/1.</text>
</comment>
<evidence type="ECO:0000256" key="3">
    <source>
        <dbReference type="ARBA" id="ARBA00011081"/>
    </source>
</evidence>
<dbReference type="GO" id="GO:0008661">
    <property type="term" value="F:1-deoxy-D-xylulose-5-phosphate synthase activity"/>
    <property type="evidence" value="ECO:0007669"/>
    <property type="project" value="UniProtKB-EC"/>
</dbReference>
<dbReference type="PANTHER" id="PTHR43322">
    <property type="entry name" value="1-D-DEOXYXYLULOSE 5-PHOSPHATE SYNTHASE-RELATED"/>
    <property type="match status" value="1"/>
</dbReference>
<keyword evidence="6 13" id="KW-0808">Transferase</keyword>
<dbReference type="SMART" id="SM00861">
    <property type="entry name" value="Transket_pyr"/>
    <property type="match status" value="1"/>
</dbReference>